<accession>A0A0S1MK16</accession>
<evidence type="ECO:0000313" key="1">
    <source>
        <dbReference type="EMBL" id="ALL41273.1"/>
    </source>
</evidence>
<protein>
    <submittedName>
        <fullName evidence="1">Uncharacterized protein</fullName>
    </submittedName>
</protein>
<dbReference type="EMBL" id="KT247184">
    <property type="protein sequence ID" value="ALL41273.1"/>
    <property type="molecule type" value="mRNA"/>
</dbReference>
<dbReference type="AlphaFoldDB" id="A0A0S1MK16"/>
<proteinExistence type="evidence at transcript level"/>
<reference evidence="1" key="1">
    <citation type="submission" date="2015-07" db="EMBL/GenBank/DDBJ databases">
        <title>Elucidating the P. pachyrhizi secretome and potential effectors.</title>
        <authorList>
            <person name="de Carvalho M.C.C.G."/>
            <person name="Nascimento L.C."/>
            <person name="Darben L.M."/>
            <person name="Polizel-Podanosqui A.M."/>
            <person name="Lopes-Caitar V.S."/>
            <person name="Rocha C.S."/>
            <person name="Qi M."/>
            <person name="Carazolle M."/>
            <person name="Kuwahara M.K."/>
            <person name="Pereira G.A.G."/>
            <person name="Abdelnoor R.V."/>
            <person name="Whitham S.A."/>
            <person name="Marcelino-Guimaraes F.C."/>
        </authorList>
    </citation>
    <scope>NUCLEOTIDE SEQUENCE</scope>
</reference>
<organism evidence="1">
    <name type="scientific">Phakopsora pachyrhizi</name>
    <name type="common">Asian soybean rust disease fungus</name>
    <dbReference type="NCBI Taxonomy" id="170000"/>
    <lineage>
        <taxon>Eukaryota</taxon>
        <taxon>Fungi</taxon>
        <taxon>Dikarya</taxon>
        <taxon>Basidiomycota</taxon>
        <taxon>Pucciniomycotina</taxon>
        <taxon>Pucciniomycetes</taxon>
        <taxon>Pucciniales</taxon>
        <taxon>Phakopsoraceae</taxon>
        <taxon>Phakopsora</taxon>
    </lineage>
</organism>
<name>A0A0S1MK16_PHAPC</name>
<sequence length="46" mass="5101">MAMDPPPLLLLTPMDPWLLSPLEPLARLTVPTPLHPPIAHQISLQQ</sequence>